<keyword evidence="1" id="KW-0175">Coiled coil</keyword>
<feature type="coiled-coil region" evidence="1">
    <location>
        <begin position="142"/>
        <end position="176"/>
    </location>
</feature>
<organism evidence="3 4">
    <name type="scientific">Chaetoceros tenuissimus</name>
    <dbReference type="NCBI Taxonomy" id="426638"/>
    <lineage>
        <taxon>Eukaryota</taxon>
        <taxon>Sar</taxon>
        <taxon>Stramenopiles</taxon>
        <taxon>Ochrophyta</taxon>
        <taxon>Bacillariophyta</taxon>
        <taxon>Coscinodiscophyceae</taxon>
        <taxon>Chaetocerotophycidae</taxon>
        <taxon>Chaetocerotales</taxon>
        <taxon>Chaetocerotaceae</taxon>
        <taxon>Chaetoceros</taxon>
    </lineage>
</organism>
<dbReference type="EMBL" id="BLLK01000056">
    <property type="protein sequence ID" value="GFH56796.1"/>
    <property type="molecule type" value="Genomic_DNA"/>
</dbReference>
<feature type="region of interest" description="Disordered" evidence="2">
    <location>
        <begin position="1"/>
        <end position="88"/>
    </location>
</feature>
<comment type="caution">
    <text evidence="3">The sequence shown here is derived from an EMBL/GenBank/DDBJ whole genome shotgun (WGS) entry which is preliminary data.</text>
</comment>
<sequence>MDHLHQSISEDATTLPFGSRSRDTSPPRPSRGYVPQTKSRSNVFLEYRQNQELTRESRDESIYTSSTRDSSLTREDARAQINRKNARTRMDREMIKQLRQDKEDKYYRAVALGLRDPIPGHSEVKLNRMKKKLEKEGGLTRAALVKNRLKERKSQMEDLKESIRQLETHAKSTRELTNARDYRDIRLEQRIHATREEKQRTRKIKFSEEKMTRLEQAHAEANREYVRVRREFSTRSARSNSPSSRSLRTDEDEPWDPLNDMRTLHEDFMDAVNGVVQTISDMGNEFIGPCTGGRDYGEYSRQDSKSTFDSSRDY</sequence>
<feature type="compositionally biased region" description="Low complexity" evidence="2">
    <location>
        <begin position="234"/>
        <end position="246"/>
    </location>
</feature>
<evidence type="ECO:0000256" key="1">
    <source>
        <dbReference type="SAM" id="Coils"/>
    </source>
</evidence>
<evidence type="ECO:0000313" key="3">
    <source>
        <dbReference type="EMBL" id="GFH56796.1"/>
    </source>
</evidence>
<feature type="region of interest" description="Disordered" evidence="2">
    <location>
        <begin position="291"/>
        <end position="314"/>
    </location>
</feature>
<evidence type="ECO:0000256" key="2">
    <source>
        <dbReference type="SAM" id="MobiDB-lite"/>
    </source>
</evidence>
<feature type="region of interest" description="Disordered" evidence="2">
    <location>
        <begin position="230"/>
        <end position="259"/>
    </location>
</feature>
<name>A0AAD3D4V9_9STRA</name>
<evidence type="ECO:0000313" key="4">
    <source>
        <dbReference type="Proteomes" id="UP001054902"/>
    </source>
</evidence>
<proteinExistence type="predicted"/>
<dbReference type="AlphaFoldDB" id="A0AAD3D4V9"/>
<accession>A0AAD3D4V9</accession>
<keyword evidence="4" id="KW-1185">Reference proteome</keyword>
<gene>
    <name evidence="3" type="ORF">CTEN210_13272</name>
</gene>
<feature type="compositionally biased region" description="Polar residues" evidence="2">
    <location>
        <begin position="36"/>
        <end position="52"/>
    </location>
</feature>
<dbReference type="Proteomes" id="UP001054902">
    <property type="component" value="Unassembled WGS sequence"/>
</dbReference>
<feature type="compositionally biased region" description="Basic and acidic residues" evidence="2">
    <location>
        <begin position="295"/>
        <end position="314"/>
    </location>
</feature>
<protein>
    <submittedName>
        <fullName evidence="3">Uncharacterized protein</fullName>
    </submittedName>
</protein>
<feature type="compositionally biased region" description="Polar residues" evidence="2">
    <location>
        <begin position="1"/>
        <end position="12"/>
    </location>
</feature>
<reference evidence="3 4" key="1">
    <citation type="journal article" date="2021" name="Sci. Rep.">
        <title>The genome of the diatom Chaetoceros tenuissimus carries an ancient integrated fragment of an extant virus.</title>
        <authorList>
            <person name="Hongo Y."/>
            <person name="Kimura K."/>
            <person name="Takaki Y."/>
            <person name="Yoshida Y."/>
            <person name="Baba S."/>
            <person name="Kobayashi G."/>
            <person name="Nagasaki K."/>
            <person name="Hano T."/>
            <person name="Tomaru Y."/>
        </authorList>
    </citation>
    <scope>NUCLEOTIDE SEQUENCE [LARGE SCALE GENOMIC DNA]</scope>
    <source>
        <strain evidence="3 4">NIES-3715</strain>
    </source>
</reference>